<sequence length="91" mass="10310">MSQQLELLTESSSQWISVSYITPEIQMKEIKPFVALAVKELEGKPDSRISNLMNVNKFAAVRAVVRHVSRHRSAIKGPWNKSDLQAFLESL</sequence>
<keyword evidence="2" id="KW-1185">Reference proteome</keyword>
<accession>A0A212F8E9</accession>
<feature type="non-terminal residue" evidence="1">
    <location>
        <position position="91"/>
    </location>
</feature>
<reference evidence="1 2" key="1">
    <citation type="journal article" date="2011" name="Cell">
        <title>The monarch butterfly genome yields insights into long-distance migration.</title>
        <authorList>
            <person name="Zhan S."/>
            <person name="Merlin C."/>
            <person name="Boore J.L."/>
            <person name="Reppert S.M."/>
        </authorList>
    </citation>
    <scope>NUCLEOTIDE SEQUENCE [LARGE SCALE GENOMIC DNA]</scope>
    <source>
        <strain evidence="1">F-2</strain>
    </source>
</reference>
<evidence type="ECO:0000313" key="1">
    <source>
        <dbReference type="EMBL" id="OWR50015.1"/>
    </source>
</evidence>
<dbReference type="InParanoid" id="A0A212F8E9"/>
<dbReference type="AlphaFoldDB" id="A0A212F8E9"/>
<dbReference type="EMBL" id="AGBW02009737">
    <property type="protein sequence ID" value="OWR50015.1"/>
    <property type="molecule type" value="Genomic_DNA"/>
</dbReference>
<protein>
    <submittedName>
        <fullName evidence="1">Uncharacterized protein</fullName>
    </submittedName>
</protein>
<dbReference type="Proteomes" id="UP000007151">
    <property type="component" value="Unassembled WGS sequence"/>
</dbReference>
<evidence type="ECO:0000313" key="2">
    <source>
        <dbReference type="Proteomes" id="UP000007151"/>
    </source>
</evidence>
<proteinExistence type="predicted"/>
<comment type="caution">
    <text evidence="1">The sequence shown here is derived from an EMBL/GenBank/DDBJ whole genome shotgun (WGS) entry which is preliminary data.</text>
</comment>
<organism evidence="1 2">
    <name type="scientific">Danaus plexippus plexippus</name>
    <dbReference type="NCBI Taxonomy" id="278856"/>
    <lineage>
        <taxon>Eukaryota</taxon>
        <taxon>Metazoa</taxon>
        <taxon>Ecdysozoa</taxon>
        <taxon>Arthropoda</taxon>
        <taxon>Hexapoda</taxon>
        <taxon>Insecta</taxon>
        <taxon>Pterygota</taxon>
        <taxon>Neoptera</taxon>
        <taxon>Endopterygota</taxon>
        <taxon>Lepidoptera</taxon>
        <taxon>Glossata</taxon>
        <taxon>Ditrysia</taxon>
        <taxon>Papilionoidea</taxon>
        <taxon>Nymphalidae</taxon>
        <taxon>Danainae</taxon>
        <taxon>Danaini</taxon>
        <taxon>Danaina</taxon>
        <taxon>Danaus</taxon>
        <taxon>Danaus</taxon>
    </lineage>
</organism>
<gene>
    <name evidence="1" type="ORF">KGM_213287A</name>
</gene>
<dbReference type="KEGG" id="dpl:KGM_213287A"/>
<name>A0A212F8E9_DANPL</name>